<accession>A0A6F8VHH6</accession>
<evidence type="ECO:0000259" key="7">
    <source>
        <dbReference type="PROSITE" id="PS50883"/>
    </source>
</evidence>
<dbReference type="Gene3D" id="3.30.450.20">
    <property type="entry name" value="PAS domain"/>
    <property type="match status" value="1"/>
</dbReference>
<dbReference type="SMART" id="SM00052">
    <property type="entry name" value="EAL"/>
    <property type="match status" value="1"/>
</dbReference>
<keyword evidence="1" id="KW-0808">Transferase</keyword>
<dbReference type="SUPFAM" id="SSF141868">
    <property type="entry name" value="EAL domain-like"/>
    <property type="match status" value="1"/>
</dbReference>
<feature type="domain" description="GGDEF" evidence="8">
    <location>
        <begin position="353"/>
        <end position="486"/>
    </location>
</feature>
<evidence type="ECO:0000313" key="10">
    <source>
        <dbReference type="Proteomes" id="UP000502260"/>
    </source>
</evidence>
<dbReference type="Pfam" id="PF13185">
    <property type="entry name" value="GAF_2"/>
    <property type="match status" value="1"/>
</dbReference>
<dbReference type="InterPro" id="IPR000014">
    <property type="entry name" value="PAS"/>
</dbReference>
<keyword evidence="3" id="KW-0597">Phosphoprotein</keyword>
<dbReference type="PANTHER" id="PTHR44757">
    <property type="entry name" value="DIGUANYLATE CYCLASE DGCP"/>
    <property type="match status" value="1"/>
</dbReference>
<dbReference type="InterPro" id="IPR001633">
    <property type="entry name" value="EAL_dom"/>
</dbReference>
<dbReference type="SMART" id="SM00267">
    <property type="entry name" value="GGDEF"/>
    <property type="match status" value="1"/>
</dbReference>
<dbReference type="SMART" id="SM00065">
    <property type="entry name" value="GAF"/>
    <property type="match status" value="1"/>
</dbReference>
<evidence type="ECO:0000259" key="4">
    <source>
        <dbReference type="PROSITE" id="PS50110"/>
    </source>
</evidence>
<dbReference type="FunFam" id="3.20.20.450:FF:000001">
    <property type="entry name" value="Cyclic di-GMP phosphodiesterase yahA"/>
    <property type="match status" value="1"/>
</dbReference>
<name>A0A6F8VHH6_9PROT</name>
<dbReference type="InterPro" id="IPR001610">
    <property type="entry name" value="PAC"/>
</dbReference>
<dbReference type="SMART" id="SM00086">
    <property type="entry name" value="PAC"/>
    <property type="match status" value="1"/>
</dbReference>
<evidence type="ECO:0000313" key="9">
    <source>
        <dbReference type="EMBL" id="BCB28621.1"/>
    </source>
</evidence>
<dbReference type="RefSeq" id="WP_173068325.1">
    <property type="nucleotide sequence ID" value="NZ_AP022853.1"/>
</dbReference>
<reference evidence="10" key="1">
    <citation type="submission" date="2020-03" db="EMBL/GenBank/DDBJ databases">
        <title>Complete genome sequence of sulfur-oxidizing bacterium skT11.</title>
        <authorList>
            <person name="Kanda M."/>
            <person name="Kojima H."/>
            <person name="Fukui M."/>
        </authorList>
    </citation>
    <scope>NUCLEOTIDE SEQUENCE [LARGE SCALE GENOMIC DNA]</scope>
    <source>
        <strain evidence="10">skT11</strain>
    </source>
</reference>
<dbReference type="InterPro" id="IPR035965">
    <property type="entry name" value="PAS-like_dom_sf"/>
</dbReference>
<feature type="domain" description="EAL" evidence="7">
    <location>
        <begin position="495"/>
        <end position="749"/>
    </location>
</feature>
<dbReference type="CDD" id="cd00130">
    <property type="entry name" value="PAS"/>
    <property type="match status" value="1"/>
</dbReference>
<evidence type="ECO:0000259" key="8">
    <source>
        <dbReference type="PROSITE" id="PS50887"/>
    </source>
</evidence>
<dbReference type="SUPFAM" id="SSF55073">
    <property type="entry name" value="Nucleotide cyclase"/>
    <property type="match status" value="1"/>
</dbReference>
<dbReference type="Proteomes" id="UP000502260">
    <property type="component" value="Chromosome"/>
</dbReference>
<dbReference type="GO" id="GO:0000160">
    <property type="term" value="P:phosphorelay signal transduction system"/>
    <property type="evidence" value="ECO:0007669"/>
    <property type="project" value="InterPro"/>
</dbReference>
<dbReference type="NCBIfam" id="TIGR00254">
    <property type="entry name" value="GGDEF"/>
    <property type="match status" value="1"/>
</dbReference>
<dbReference type="NCBIfam" id="TIGR00229">
    <property type="entry name" value="sensory_box"/>
    <property type="match status" value="1"/>
</dbReference>
<dbReference type="InterPro" id="IPR001789">
    <property type="entry name" value="Sig_transdc_resp-reg_receiver"/>
</dbReference>
<dbReference type="PROSITE" id="PS50113">
    <property type="entry name" value="PAC"/>
    <property type="match status" value="1"/>
</dbReference>
<dbReference type="Pfam" id="PF00990">
    <property type="entry name" value="GGDEF"/>
    <property type="match status" value="1"/>
</dbReference>
<dbReference type="InterPro" id="IPR000700">
    <property type="entry name" value="PAS-assoc_C"/>
</dbReference>
<dbReference type="InterPro" id="IPR043128">
    <property type="entry name" value="Rev_trsase/Diguanyl_cyclase"/>
</dbReference>
<proteinExistence type="predicted"/>
<evidence type="ECO:0000256" key="3">
    <source>
        <dbReference type="PROSITE-ProRule" id="PRU00169"/>
    </source>
</evidence>
<dbReference type="SUPFAM" id="SSF55785">
    <property type="entry name" value="PYP-like sensor domain (PAS domain)"/>
    <property type="match status" value="1"/>
</dbReference>
<dbReference type="PROSITE" id="PS50883">
    <property type="entry name" value="EAL"/>
    <property type="match status" value="1"/>
</dbReference>
<protein>
    <submittedName>
        <fullName evidence="9">Uncharacterized protein</fullName>
    </submittedName>
</protein>
<dbReference type="CDD" id="cd01948">
    <property type="entry name" value="EAL"/>
    <property type="match status" value="1"/>
</dbReference>
<dbReference type="SUPFAM" id="SSF55781">
    <property type="entry name" value="GAF domain-like"/>
    <property type="match status" value="1"/>
</dbReference>
<dbReference type="EMBL" id="AP022853">
    <property type="protein sequence ID" value="BCB28621.1"/>
    <property type="molecule type" value="Genomic_DNA"/>
</dbReference>
<dbReference type="InterPro" id="IPR029016">
    <property type="entry name" value="GAF-like_dom_sf"/>
</dbReference>
<feature type="domain" description="Response regulatory" evidence="4">
    <location>
        <begin position="764"/>
        <end position="879"/>
    </location>
</feature>
<dbReference type="CDD" id="cd17569">
    <property type="entry name" value="REC_HupR-like"/>
    <property type="match status" value="1"/>
</dbReference>
<dbReference type="Pfam" id="PF13426">
    <property type="entry name" value="PAS_9"/>
    <property type="match status" value="1"/>
</dbReference>
<gene>
    <name evidence="9" type="ORF">SKTS_35070</name>
</gene>
<dbReference type="KEGG" id="slac:SKTS_35070"/>
<dbReference type="InterPro" id="IPR052155">
    <property type="entry name" value="Biofilm_reg_signaling"/>
</dbReference>
<dbReference type="InterPro" id="IPR011006">
    <property type="entry name" value="CheY-like_superfamily"/>
</dbReference>
<dbReference type="GO" id="GO:0016301">
    <property type="term" value="F:kinase activity"/>
    <property type="evidence" value="ECO:0007669"/>
    <property type="project" value="UniProtKB-KW"/>
</dbReference>
<dbReference type="Pfam" id="PF00072">
    <property type="entry name" value="Response_reg"/>
    <property type="match status" value="1"/>
</dbReference>
<dbReference type="SMART" id="SM00448">
    <property type="entry name" value="REC"/>
    <property type="match status" value="1"/>
</dbReference>
<sequence length="890" mass="99255">MNPDQSKLASDTIALQRLNRALLTTLRCSEVLVHATEEIELLQDMCRIIVEVGGYRLAWVGYAVFGEGKSVCPVAHHGFDAGYLENASITWADTERGRGPTGTAIRTGEPQINQNFASNPRMDPWRDSALKQGYESSIALPLKDKKTVFGAITIYAAEPDAFNSQEIELLTKLADNLSYGIAALRTRAEHALAIKELQLAAKVFEESNEGILISDAENRILAVNRRFSEITGYREDEVVGRNPSIIRSDRHDAGFFEDMWTTINETGHWMGEIWNRRKNGEVFPVLQSISVIRDRHGILTNYLGVFADITNSKESEERILHLTNFDALTGLANRGLLIDRMNQAIIHARRAQRLVAVIFLDLDRFKLINEGLGHAAGDALLKEVAERISGFVRPGDTVARLGGDEFVVVLSDMAGEDDAALLARELMRVLAVPTTVAGQDIVVTASLGTALFPKDGDAAEALLENADVAMYRAKELGRNSVQFYAPEMNARMLERLELEAGLHRALEQHEFLLHYQPKVELERGRVIGGEALIRWRHPVIGMIAPGDFIPLAEETGLIVQIGEWVIETACQQIKARQTAGLAEVSISVNLSGRQFQQENLVQLVKQALAQNDVAAQHLELEVTESAIMQNPERTIAILRELKEVGVKLSLDDFGTGYSSLNYLKRFPIDTLKIDRSFVRDITSNPEDAAITNAVISLAHSLKLSVIAEGVETEAQLEYLRRNQCDQMQGFHFSRPLPPEDFAEMLRSGRTLALGQTAKDEKTRTLLIVDDEPNILSALQRLLRRDGYRILKAGSAAEGFELLALNEVQVIISDQRMPHMSGTEFLSRVKEMYPDTIRLVLSGYTDLKSITDAINQGAIFKFLTKPWEDDALRERVHDAFVFQESKRKENQ</sequence>
<dbReference type="PANTHER" id="PTHR44757:SF2">
    <property type="entry name" value="BIOFILM ARCHITECTURE MAINTENANCE PROTEIN MBAA"/>
    <property type="match status" value="1"/>
</dbReference>
<dbReference type="Gene3D" id="3.20.20.450">
    <property type="entry name" value="EAL domain"/>
    <property type="match status" value="1"/>
</dbReference>
<feature type="domain" description="PAS" evidence="5">
    <location>
        <begin position="196"/>
        <end position="242"/>
    </location>
</feature>
<dbReference type="PROSITE" id="PS50887">
    <property type="entry name" value="GGDEF"/>
    <property type="match status" value="1"/>
</dbReference>
<dbReference type="CDD" id="cd01949">
    <property type="entry name" value="GGDEF"/>
    <property type="match status" value="1"/>
</dbReference>
<dbReference type="PROSITE" id="PS50110">
    <property type="entry name" value="RESPONSE_REGULATORY"/>
    <property type="match status" value="1"/>
</dbReference>
<dbReference type="InterPro" id="IPR029787">
    <property type="entry name" value="Nucleotide_cyclase"/>
</dbReference>
<evidence type="ECO:0000259" key="5">
    <source>
        <dbReference type="PROSITE" id="PS50112"/>
    </source>
</evidence>
<dbReference type="InterPro" id="IPR035919">
    <property type="entry name" value="EAL_sf"/>
</dbReference>
<dbReference type="PROSITE" id="PS50112">
    <property type="entry name" value="PAS"/>
    <property type="match status" value="1"/>
</dbReference>
<dbReference type="Pfam" id="PF00563">
    <property type="entry name" value="EAL"/>
    <property type="match status" value="1"/>
</dbReference>
<keyword evidence="10" id="KW-1185">Reference proteome</keyword>
<dbReference type="InterPro" id="IPR003018">
    <property type="entry name" value="GAF"/>
</dbReference>
<feature type="modified residue" description="4-aspartylphosphate" evidence="3">
    <location>
        <position position="813"/>
    </location>
</feature>
<dbReference type="SUPFAM" id="SSF52172">
    <property type="entry name" value="CheY-like"/>
    <property type="match status" value="1"/>
</dbReference>
<evidence type="ECO:0000256" key="2">
    <source>
        <dbReference type="ARBA" id="ARBA00022777"/>
    </source>
</evidence>
<evidence type="ECO:0000256" key="1">
    <source>
        <dbReference type="ARBA" id="ARBA00022679"/>
    </source>
</evidence>
<keyword evidence="2" id="KW-0418">Kinase</keyword>
<dbReference type="AlphaFoldDB" id="A0A6F8VHH6"/>
<organism evidence="9 10">
    <name type="scientific">Sulfurimicrobium lacus</name>
    <dbReference type="NCBI Taxonomy" id="2715678"/>
    <lineage>
        <taxon>Bacteria</taxon>
        <taxon>Pseudomonadati</taxon>
        <taxon>Pseudomonadota</taxon>
        <taxon>Betaproteobacteria</taxon>
        <taxon>Nitrosomonadales</taxon>
        <taxon>Sulfuricellaceae</taxon>
        <taxon>Sulfurimicrobium</taxon>
    </lineage>
</organism>
<feature type="domain" description="PAC" evidence="6">
    <location>
        <begin position="269"/>
        <end position="321"/>
    </location>
</feature>
<evidence type="ECO:0000259" key="6">
    <source>
        <dbReference type="PROSITE" id="PS50113"/>
    </source>
</evidence>
<dbReference type="Gene3D" id="3.40.50.2300">
    <property type="match status" value="1"/>
</dbReference>
<dbReference type="InterPro" id="IPR000160">
    <property type="entry name" value="GGDEF_dom"/>
</dbReference>
<dbReference type="Gene3D" id="3.30.450.40">
    <property type="match status" value="1"/>
</dbReference>
<dbReference type="SMART" id="SM00091">
    <property type="entry name" value="PAS"/>
    <property type="match status" value="1"/>
</dbReference>
<dbReference type="Gene3D" id="3.30.70.270">
    <property type="match status" value="1"/>
</dbReference>